<dbReference type="PANTHER" id="PTHR10811">
    <property type="entry name" value="FRINGE-RELATED"/>
    <property type="match status" value="1"/>
</dbReference>
<keyword evidence="1" id="KW-1133">Transmembrane helix</keyword>
<evidence type="ECO:0000313" key="3">
    <source>
        <dbReference type="Proteomes" id="UP001187192"/>
    </source>
</evidence>
<keyword evidence="1" id="KW-0812">Transmembrane</keyword>
<sequence>MSSPAQINYSTSQQKVGTLPLVALCKYVAISGLFLFFFYMVLFDKKHYQPFDLLATFKQKWPSSSSTKISTPSSTPTNLSHIVFGIAGSMNTWKIKRFYTQAWWRPNVTRGYVFLDRPPTKEFLPWSPSSPPFRVNENVEVLKLDPKITRPFQVRIVRTILEIFRLDDQDVRWYVMADDDTVFAVDNLVEALAKYDHTKKFYIGTNSECVKSNFDFAFEMAFGGAGYALSYPLVAALAGKLDSCIKKYSRAWVTSDLMLYSCLSDQGVALTHNPGFHQVDLFGDVSGLLSSHPQTPFLSLHHIDNIKPIFPNKNRPDSINHLMKAAKADQSRLLQQTICHHKTTNWTLSISWGYSAHIYENILPRNFLRKPLETFKPWKVMRPPLFMFNTRWPNNDPCEAPHMFFLHSVENSTEEDRIVTTYVRASPRGLPNCSSSGNHSADHMAMIRVFSPTKLPLEATGRDCCDVAYTPGMNITEVRYRTCIKDEITA</sequence>
<dbReference type="Proteomes" id="UP001187192">
    <property type="component" value="Unassembled WGS sequence"/>
</dbReference>
<gene>
    <name evidence="2" type="ORF">TIFTF001_001232</name>
</gene>
<dbReference type="EMBL" id="BTGU01000001">
    <property type="protein sequence ID" value="GMN26245.1"/>
    <property type="molecule type" value="Genomic_DNA"/>
</dbReference>
<accession>A0AA88CPU7</accession>
<evidence type="ECO:0000256" key="1">
    <source>
        <dbReference type="SAM" id="Phobius"/>
    </source>
</evidence>
<evidence type="ECO:0000313" key="2">
    <source>
        <dbReference type="EMBL" id="GMN26245.1"/>
    </source>
</evidence>
<proteinExistence type="predicted"/>
<reference evidence="2" key="1">
    <citation type="submission" date="2023-07" db="EMBL/GenBank/DDBJ databases">
        <title>draft genome sequence of fig (Ficus carica).</title>
        <authorList>
            <person name="Takahashi T."/>
            <person name="Nishimura K."/>
        </authorList>
    </citation>
    <scope>NUCLEOTIDE SEQUENCE</scope>
</reference>
<dbReference type="Pfam" id="PF04646">
    <property type="entry name" value="DUF604"/>
    <property type="match status" value="1"/>
</dbReference>
<organism evidence="2 3">
    <name type="scientific">Ficus carica</name>
    <name type="common">Common fig</name>
    <dbReference type="NCBI Taxonomy" id="3494"/>
    <lineage>
        <taxon>Eukaryota</taxon>
        <taxon>Viridiplantae</taxon>
        <taxon>Streptophyta</taxon>
        <taxon>Embryophyta</taxon>
        <taxon>Tracheophyta</taxon>
        <taxon>Spermatophyta</taxon>
        <taxon>Magnoliopsida</taxon>
        <taxon>eudicotyledons</taxon>
        <taxon>Gunneridae</taxon>
        <taxon>Pentapetalae</taxon>
        <taxon>rosids</taxon>
        <taxon>fabids</taxon>
        <taxon>Rosales</taxon>
        <taxon>Moraceae</taxon>
        <taxon>Ficeae</taxon>
        <taxon>Ficus</taxon>
    </lineage>
</organism>
<comment type="caution">
    <text evidence="2">The sequence shown here is derived from an EMBL/GenBank/DDBJ whole genome shotgun (WGS) entry which is preliminary data.</text>
</comment>
<keyword evidence="3" id="KW-1185">Reference proteome</keyword>
<name>A0AA88CPU7_FICCA</name>
<dbReference type="AlphaFoldDB" id="A0AA88CPU7"/>
<protein>
    <submittedName>
        <fullName evidence="2">Uncharacterized protein</fullName>
    </submittedName>
</protein>
<dbReference type="Gene3D" id="3.90.550.50">
    <property type="match status" value="1"/>
</dbReference>
<dbReference type="InterPro" id="IPR006740">
    <property type="entry name" value="DUF604"/>
</dbReference>
<feature type="transmembrane region" description="Helical" evidence="1">
    <location>
        <begin position="21"/>
        <end position="42"/>
    </location>
</feature>
<keyword evidence="1" id="KW-0472">Membrane</keyword>